<dbReference type="EMBL" id="KV700118">
    <property type="protein sequence ID" value="OCF46308.1"/>
    <property type="molecule type" value="Genomic_DNA"/>
</dbReference>
<evidence type="ECO:0000259" key="2">
    <source>
        <dbReference type="Pfam" id="PF20152"/>
    </source>
</evidence>
<feature type="transmembrane region" description="Helical" evidence="1">
    <location>
        <begin position="175"/>
        <end position="198"/>
    </location>
</feature>
<sequence>MVQRLGLTPEQLNQLAKIGISEHLGLYIVPTLLGFAFDSMLLGCIIQQLIWNVIWCPSDRKFNQIILFTCVLLSIINTICNDAYLFHCFATGFGNWYRLLQLDWIRWFPILDCITTTIVQTFYLERAYRLHNRSKWVPIVILPFILAALSGAIGSTIISYKIADAYGLRVTYPAFYTWIGASLVADILITSIILWDLVRSKTGWSETDLMINKLITISVETQLPSLFITLAFMICYAIKPDSAMNLMFELFHPKVHVVGLLTVLNSRNKIRNALNGPSVKENNYIAKTNDRNNTQRINESQLNRNSVQPTIILDEGIIVPELENNINESTINITLTSAPSNSKLISHENWLNPLKGGINSNTLLIEKDIELEVFDYASTSRRSFDNIDDSEINHKDSN</sequence>
<feature type="transmembrane region" description="Helical" evidence="1">
    <location>
        <begin position="219"/>
        <end position="239"/>
    </location>
</feature>
<keyword evidence="1" id="KW-1133">Transmembrane helix</keyword>
<feature type="transmembrane region" description="Helical" evidence="1">
    <location>
        <begin position="65"/>
        <end position="84"/>
    </location>
</feature>
<feature type="transmembrane region" description="Helical" evidence="1">
    <location>
        <begin position="136"/>
        <end position="163"/>
    </location>
</feature>
<keyword evidence="5" id="KW-1185">Reference proteome</keyword>
<feature type="transmembrane region" description="Helical" evidence="1">
    <location>
        <begin position="104"/>
        <end position="124"/>
    </location>
</feature>
<dbReference type="Proteomes" id="UP000094020">
    <property type="component" value="Chromosome 5"/>
</dbReference>
<feature type="domain" description="DUF6534" evidence="2">
    <location>
        <begin position="182"/>
        <end position="268"/>
    </location>
</feature>
<protein>
    <recommendedName>
        <fullName evidence="2">DUF6534 domain-containing protein</fullName>
    </recommendedName>
</protein>
<reference evidence="3" key="1">
    <citation type="submission" date="2013-07" db="EMBL/GenBank/DDBJ databases">
        <title>The Genome Sequence of Cryptococcus pinus CBS10737.</title>
        <authorList>
            <consortium name="The Broad Institute Genome Sequencing Platform"/>
            <person name="Cuomo C."/>
            <person name="Litvintseva A."/>
            <person name="Chen Y."/>
            <person name="Heitman J."/>
            <person name="Sun S."/>
            <person name="Springer D."/>
            <person name="Dromer F."/>
            <person name="Young S.K."/>
            <person name="Zeng Q."/>
            <person name="Gargeya S."/>
            <person name="Fitzgerald M."/>
            <person name="Abouelleil A."/>
            <person name="Alvarado L."/>
            <person name="Berlin A.M."/>
            <person name="Chapman S.B."/>
            <person name="Dewar J."/>
            <person name="Goldberg J."/>
            <person name="Griggs A."/>
            <person name="Gujja S."/>
            <person name="Hansen M."/>
            <person name="Howarth C."/>
            <person name="Imamovic A."/>
            <person name="Larimer J."/>
            <person name="McCowan C."/>
            <person name="Murphy C."/>
            <person name="Pearson M."/>
            <person name="Priest M."/>
            <person name="Roberts A."/>
            <person name="Saif S."/>
            <person name="Shea T."/>
            <person name="Sykes S."/>
            <person name="Wortman J."/>
            <person name="Nusbaum C."/>
            <person name="Birren B."/>
        </authorList>
    </citation>
    <scope>NUCLEOTIDE SEQUENCE [LARGE SCALE GENOMIC DNA]</scope>
    <source>
        <strain evidence="3">CBS 10737</strain>
    </source>
</reference>
<evidence type="ECO:0000313" key="4">
    <source>
        <dbReference type="EMBL" id="WWC69893.1"/>
    </source>
</evidence>
<evidence type="ECO:0000256" key="1">
    <source>
        <dbReference type="SAM" id="Phobius"/>
    </source>
</evidence>
<dbReference type="PANTHER" id="PTHR40465">
    <property type="entry name" value="CHROMOSOME 1, WHOLE GENOME SHOTGUN SEQUENCE"/>
    <property type="match status" value="1"/>
</dbReference>
<proteinExistence type="predicted"/>
<dbReference type="InterPro" id="IPR045339">
    <property type="entry name" value="DUF6534"/>
</dbReference>
<evidence type="ECO:0000313" key="5">
    <source>
        <dbReference type="Proteomes" id="UP000094020"/>
    </source>
</evidence>
<reference evidence="4" key="4">
    <citation type="submission" date="2024-02" db="EMBL/GenBank/DDBJ databases">
        <title>Comparative genomics of Cryptococcus and Kwoniella reveals pathogenesis evolution and contrasting modes of karyotype evolution via chromosome fusion or intercentromeric recombination.</title>
        <authorList>
            <person name="Coelho M.A."/>
            <person name="David-Palma M."/>
            <person name="Shea T."/>
            <person name="Bowers K."/>
            <person name="McGinley-Smith S."/>
            <person name="Mohammad A.W."/>
            <person name="Gnirke A."/>
            <person name="Yurkov A.M."/>
            <person name="Nowrousian M."/>
            <person name="Sun S."/>
            <person name="Cuomo C.A."/>
            <person name="Heitman J."/>
        </authorList>
    </citation>
    <scope>NUCLEOTIDE SEQUENCE</scope>
    <source>
        <strain evidence="4">CBS 10737</strain>
    </source>
</reference>
<dbReference type="STRING" id="1296096.A0A1B9HSR2"/>
<dbReference type="KEGG" id="kpin:30176158"/>
<keyword evidence="1" id="KW-0812">Transmembrane</keyword>
<feature type="transmembrane region" description="Helical" evidence="1">
    <location>
        <begin position="27"/>
        <end position="53"/>
    </location>
</feature>
<dbReference type="OrthoDB" id="2562493at2759"/>
<reference evidence="3" key="3">
    <citation type="submission" date="2016-07" db="EMBL/GenBank/DDBJ databases">
        <title>Evolution of pathogenesis and genome organization in the Tremellales.</title>
        <authorList>
            <person name="Cuomo C."/>
            <person name="Litvintseva A."/>
            <person name="Heitman J."/>
            <person name="Chen Y."/>
            <person name="Sun S."/>
            <person name="Springer D."/>
            <person name="Dromer F."/>
            <person name="Young S."/>
            <person name="Zeng Q."/>
            <person name="Chapman S."/>
            <person name="Gujja S."/>
            <person name="Saif S."/>
            <person name="Birren B."/>
        </authorList>
    </citation>
    <scope>NUCLEOTIDE SEQUENCE</scope>
    <source>
        <strain evidence="3">CBS 10737</strain>
    </source>
</reference>
<dbReference type="PANTHER" id="PTHR40465:SF1">
    <property type="entry name" value="DUF6534 DOMAIN-CONTAINING PROTEIN"/>
    <property type="match status" value="1"/>
</dbReference>
<dbReference type="EMBL" id="CP144523">
    <property type="protein sequence ID" value="WWC69893.1"/>
    <property type="molecule type" value="Genomic_DNA"/>
</dbReference>
<dbReference type="AlphaFoldDB" id="A0A1B9HSR2"/>
<dbReference type="GeneID" id="30176158"/>
<gene>
    <name evidence="3" type="ORF">I206_07789</name>
    <name evidence="4" type="ORF">I206_103836</name>
</gene>
<dbReference type="Pfam" id="PF20152">
    <property type="entry name" value="DUF6534"/>
    <property type="match status" value="1"/>
</dbReference>
<reference evidence="4" key="2">
    <citation type="submission" date="2013-07" db="EMBL/GenBank/DDBJ databases">
        <authorList>
            <consortium name="The Broad Institute Genome Sequencing Platform"/>
            <person name="Cuomo C."/>
            <person name="Litvintseva A."/>
            <person name="Chen Y."/>
            <person name="Heitman J."/>
            <person name="Sun S."/>
            <person name="Springer D."/>
            <person name="Dromer F."/>
            <person name="Young S.K."/>
            <person name="Zeng Q."/>
            <person name="Gargeya S."/>
            <person name="Fitzgerald M."/>
            <person name="Abouelleil A."/>
            <person name="Alvarado L."/>
            <person name="Berlin A.M."/>
            <person name="Chapman S.B."/>
            <person name="Dewar J."/>
            <person name="Goldberg J."/>
            <person name="Griggs A."/>
            <person name="Gujja S."/>
            <person name="Hansen M."/>
            <person name="Howarth C."/>
            <person name="Imamovic A."/>
            <person name="Larimer J."/>
            <person name="McCowan C."/>
            <person name="Murphy C."/>
            <person name="Pearson M."/>
            <person name="Priest M."/>
            <person name="Roberts A."/>
            <person name="Saif S."/>
            <person name="Shea T."/>
            <person name="Sykes S."/>
            <person name="Wortman J."/>
            <person name="Nusbaum C."/>
            <person name="Birren B."/>
        </authorList>
    </citation>
    <scope>NUCLEOTIDE SEQUENCE</scope>
    <source>
        <strain evidence="4">CBS 10737</strain>
    </source>
</reference>
<accession>A0A1B9HSR2</accession>
<keyword evidence="1" id="KW-0472">Membrane</keyword>
<name>A0A1B9HSR2_9TREE</name>
<evidence type="ECO:0000313" key="3">
    <source>
        <dbReference type="EMBL" id="OCF46308.1"/>
    </source>
</evidence>
<dbReference type="RefSeq" id="XP_019007527.1">
    <property type="nucleotide sequence ID" value="XM_019159475.1"/>
</dbReference>
<organism evidence="3">
    <name type="scientific">Kwoniella pini CBS 10737</name>
    <dbReference type="NCBI Taxonomy" id="1296096"/>
    <lineage>
        <taxon>Eukaryota</taxon>
        <taxon>Fungi</taxon>
        <taxon>Dikarya</taxon>
        <taxon>Basidiomycota</taxon>
        <taxon>Agaricomycotina</taxon>
        <taxon>Tremellomycetes</taxon>
        <taxon>Tremellales</taxon>
        <taxon>Cryptococcaceae</taxon>
        <taxon>Kwoniella</taxon>
    </lineage>
</organism>